<gene>
    <name evidence="2" type="ORF">CDAR_87671</name>
</gene>
<name>A0AAV4S2W2_9ARAC</name>
<evidence type="ECO:0000313" key="2">
    <source>
        <dbReference type="EMBL" id="GIY28440.1"/>
    </source>
</evidence>
<keyword evidence="3" id="KW-1185">Reference proteome</keyword>
<feature type="compositionally biased region" description="Polar residues" evidence="1">
    <location>
        <begin position="20"/>
        <end position="34"/>
    </location>
</feature>
<dbReference type="EMBL" id="BPLQ01007175">
    <property type="protein sequence ID" value="GIY28440.1"/>
    <property type="molecule type" value="Genomic_DNA"/>
</dbReference>
<comment type="caution">
    <text evidence="2">The sequence shown here is derived from an EMBL/GenBank/DDBJ whole genome shotgun (WGS) entry which is preliminary data.</text>
</comment>
<protein>
    <submittedName>
        <fullName evidence="2">Uncharacterized protein</fullName>
    </submittedName>
</protein>
<proteinExistence type="predicted"/>
<sequence length="104" mass="11122">MQGGIGTRADGRSEKVKGASSKNLFINQEPNSSILGHTVKTGQCVDLNPSQSRHSDGSSLCSQSSVAENLNRNALHLIKKVTGYSVFQRSVSTEGLQTMARDSE</sequence>
<reference evidence="2 3" key="1">
    <citation type="submission" date="2021-06" db="EMBL/GenBank/DDBJ databases">
        <title>Caerostris darwini draft genome.</title>
        <authorList>
            <person name="Kono N."/>
            <person name="Arakawa K."/>
        </authorList>
    </citation>
    <scope>NUCLEOTIDE SEQUENCE [LARGE SCALE GENOMIC DNA]</scope>
</reference>
<organism evidence="2 3">
    <name type="scientific">Caerostris darwini</name>
    <dbReference type="NCBI Taxonomy" id="1538125"/>
    <lineage>
        <taxon>Eukaryota</taxon>
        <taxon>Metazoa</taxon>
        <taxon>Ecdysozoa</taxon>
        <taxon>Arthropoda</taxon>
        <taxon>Chelicerata</taxon>
        <taxon>Arachnida</taxon>
        <taxon>Araneae</taxon>
        <taxon>Araneomorphae</taxon>
        <taxon>Entelegynae</taxon>
        <taxon>Araneoidea</taxon>
        <taxon>Araneidae</taxon>
        <taxon>Caerostris</taxon>
    </lineage>
</organism>
<dbReference type="AlphaFoldDB" id="A0AAV4S2W2"/>
<evidence type="ECO:0000313" key="3">
    <source>
        <dbReference type="Proteomes" id="UP001054837"/>
    </source>
</evidence>
<accession>A0AAV4S2W2</accession>
<dbReference type="Proteomes" id="UP001054837">
    <property type="component" value="Unassembled WGS sequence"/>
</dbReference>
<feature type="region of interest" description="Disordered" evidence="1">
    <location>
        <begin position="1"/>
        <end position="34"/>
    </location>
</feature>
<evidence type="ECO:0000256" key="1">
    <source>
        <dbReference type="SAM" id="MobiDB-lite"/>
    </source>
</evidence>